<proteinExistence type="predicted"/>
<protein>
    <submittedName>
        <fullName evidence="2">Uncharacterized protein</fullName>
    </submittedName>
</protein>
<feature type="transmembrane region" description="Helical" evidence="1">
    <location>
        <begin position="51"/>
        <end position="69"/>
    </location>
</feature>
<dbReference type="Proteomes" id="UP000243542">
    <property type="component" value="Unassembled WGS sequence"/>
</dbReference>
<dbReference type="EMBL" id="PDJK01000001">
    <property type="protein sequence ID" value="PFG57186.1"/>
    <property type="molecule type" value="Genomic_DNA"/>
</dbReference>
<name>A0A2A9G2M1_9PSEU</name>
<keyword evidence="1" id="KW-1133">Transmembrane helix</keyword>
<sequence>MSSNGRSSDEDAVPVYWQSAILRQAFFSALLISVALAALAVLGLFARPHGLWAVPIVCTLLSLVLALRLRLATTYGMVAILSMAVLVLVVAAGSLEALAVHLTHRT</sequence>
<keyword evidence="3" id="KW-1185">Reference proteome</keyword>
<evidence type="ECO:0000256" key="1">
    <source>
        <dbReference type="SAM" id="Phobius"/>
    </source>
</evidence>
<evidence type="ECO:0000313" key="2">
    <source>
        <dbReference type="EMBL" id="PFG57186.1"/>
    </source>
</evidence>
<feature type="transmembrane region" description="Helical" evidence="1">
    <location>
        <begin position="75"/>
        <end position="100"/>
    </location>
</feature>
<keyword evidence="1" id="KW-0472">Membrane</keyword>
<dbReference type="RefSeq" id="WP_170069581.1">
    <property type="nucleotide sequence ID" value="NZ_JBIAKZ010000010.1"/>
</dbReference>
<gene>
    <name evidence="2" type="ORF">ATK36_0750</name>
</gene>
<evidence type="ECO:0000313" key="3">
    <source>
        <dbReference type="Proteomes" id="UP000243542"/>
    </source>
</evidence>
<feature type="transmembrane region" description="Helical" evidence="1">
    <location>
        <begin position="20"/>
        <end position="44"/>
    </location>
</feature>
<keyword evidence="1" id="KW-0812">Transmembrane</keyword>
<dbReference type="AlphaFoldDB" id="A0A2A9G2M1"/>
<accession>A0A2A9G2M1</accession>
<reference evidence="2 3" key="1">
    <citation type="submission" date="2017-10" db="EMBL/GenBank/DDBJ databases">
        <title>Sequencing the genomes of 1000 actinobacteria strains.</title>
        <authorList>
            <person name="Klenk H.-P."/>
        </authorList>
    </citation>
    <scope>NUCLEOTIDE SEQUENCE [LARGE SCALE GENOMIC DNA]</scope>
    <source>
        <strain evidence="2 3">DSM 46092</strain>
    </source>
</reference>
<organism evidence="2 3">
    <name type="scientific">Amycolatopsis sulphurea</name>
    <dbReference type="NCBI Taxonomy" id="76022"/>
    <lineage>
        <taxon>Bacteria</taxon>
        <taxon>Bacillati</taxon>
        <taxon>Actinomycetota</taxon>
        <taxon>Actinomycetes</taxon>
        <taxon>Pseudonocardiales</taxon>
        <taxon>Pseudonocardiaceae</taxon>
        <taxon>Amycolatopsis</taxon>
    </lineage>
</organism>
<comment type="caution">
    <text evidence="2">The sequence shown here is derived from an EMBL/GenBank/DDBJ whole genome shotgun (WGS) entry which is preliminary data.</text>
</comment>